<dbReference type="InterPro" id="IPR013087">
    <property type="entry name" value="Znf_C2H2_type"/>
</dbReference>
<dbReference type="PANTHER" id="PTHR47444:SF1">
    <property type="entry name" value="EXPRESSED PROTEIN"/>
    <property type="match status" value="1"/>
</dbReference>
<name>A0A061S6D1_9CHLO</name>
<gene>
    <name evidence="6" type="primary">BUD20</name>
    <name evidence="6" type="ORF">TSPGSL018_9665</name>
</gene>
<feature type="non-terminal residue" evidence="6">
    <location>
        <position position="1"/>
    </location>
</feature>
<dbReference type="EMBL" id="GBEZ01004512">
    <property type="protein sequence ID" value="JAC80712.1"/>
    <property type="molecule type" value="Transcribed_RNA"/>
</dbReference>
<dbReference type="InterPro" id="IPR022755">
    <property type="entry name" value="Znf_C2H2_jaz"/>
</dbReference>
<dbReference type="GO" id="GO:0008270">
    <property type="term" value="F:zinc ion binding"/>
    <property type="evidence" value="ECO:0007669"/>
    <property type="project" value="UniProtKB-KW"/>
</dbReference>
<dbReference type="PROSITE" id="PS00028">
    <property type="entry name" value="ZINC_FINGER_C2H2_1"/>
    <property type="match status" value="1"/>
</dbReference>
<evidence type="ECO:0000256" key="2">
    <source>
        <dbReference type="ARBA" id="ARBA00022771"/>
    </source>
</evidence>
<proteinExistence type="predicted"/>
<accession>A0A061S6D1</accession>
<feature type="region of interest" description="Disordered" evidence="4">
    <location>
        <begin position="28"/>
        <end position="54"/>
    </location>
</feature>
<dbReference type="InterPro" id="IPR036236">
    <property type="entry name" value="Znf_C2H2_sf"/>
</dbReference>
<evidence type="ECO:0000259" key="5">
    <source>
        <dbReference type="PROSITE" id="PS00028"/>
    </source>
</evidence>
<dbReference type="SUPFAM" id="SSF57667">
    <property type="entry name" value="beta-beta-alpha zinc fingers"/>
    <property type="match status" value="1"/>
</dbReference>
<organism evidence="6">
    <name type="scientific">Tetraselmis sp. GSL018</name>
    <dbReference type="NCBI Taxonomy" id="582737"/>
    <lineage>
        <taxon>Eukaryota</taxon>
        <taxon>Viridiplantae</taxon>
        <taxon>Chlorophyta</taxon>
        <taxon>core chlorophytes</taxon>
        <taxon>Chlorodendrophyceae</taxon>
        <taxon>Chlorodendrales</taxon>
        <taxon>Chlorodendraceae</taxon>
        <taxon>Tetraselmis</taxon>
    </lineage>
</organism>
<protein>
    <submittedName>
        <fullName evidence="6">Bud site selection protein 20</fullName>
    </submittedName>
</protein>
<feature type="domain" description="C2H2-type" evidence="5">
    <location>
        <begin position="107"/>
        <end position="129"/>
    </location>
</feature>
<dbReference type="AlphaFoldDB" id="A0A061S6D1"/>
<sequence>SSVYAYWKQILALQYLTFKGGRRWRRQGVEGMGKKGKSRTSRGMGSTKSKKTHKAQLRAQFEARHIDQVWEDVRKEDGVTDGKVGPVGTTDRVELDEDLPAYGKHYCISCSRYFVSNDALVKHTATKLHKRRARVLLQDRPHSRLDAELAGGMGPPDNGPKLRAAAAAVAMAM</sequence>
<reference evidence="6" key="1">
    <citation type="submission" date="2014-05" db="EMBL/GenBank/DDBJ databases">
        <title>The transcriptome of the halophilic microalga Tetraselmis sp. GSL018 isolated from the Great Salt Lake, Utah.</title>
        <authorList>
            <person name="Jinkerson R.E."/>
            <person name="D'Adamo S."/>
            <person name="Posewitz M.C."/>
        </authorList>
    </citation>
    <scope>NUCLEOTIDE SEQUENCE</scope>
    <source>
        <strain evidence="6">GSL018</strain>
    </source>
</reference>
<evidence type="ECO:0000313" key="6">
    <source>
        <dbReference type="EMBL" id="JAC80712.1"/>
    </source>
</evidence>
<keyword evidence="3" id="KW-0862">Zinc</keyword>
<keyword evidence="1" id="KW-0479">Metal-binding</keyword>
<dbReference type="Pfam" id="PF12171">
    <property type="entry name" value="zf-C2H2_jaz"/>
    <property type="match status" value="1"/>
</dbReference>
<dbReference type="PANTHER" id="PTHR47444">
    <property type="entry name" value="EXPRESSED PROTEIN"/>
    <property type="match status" value="1"/>
</dbReference>
<evidence type="ECO:0000256" key="1">
    <source>
        <dbReference type="ARBA" id="ARBA00022723"/>
    </source>
</evidence>
<keyword evidence="2" id="KW-0863">Zinc-finger</keyword>
<evidence type="ECO:0000256" key="3">
    <source>
        <dbReference type="ARBA" id="ARBA00022833"/>
    </source>
</evidence>
<evidence type="ECO:0000256" key="4">
    <source>
        <dbReference type="SAM" id="MobiDB-lite"/>
    </source>
</evidence>
<dbReference type="Gene3D" id="3.30.160.60">
    <property type="entry name" value="Classic Zinc Finger"/>
    <property type="match status" value="1"/>
</dbReference>